<dbReference type="Gene3D" id="2.30.30.240">
    <property type="entry name" value="PRC-barrel domain"/>
    <property type="match status" value="1"/>
</dbReference>
<comment type="subunit">
    <text evidence="5">Binds ribosomal protein uS19.</text>
</comment>
<dbReference type="Proteomes" id="UP001282284">
    <property type="component" value="Unassembled WGS sequence"/>
</dbReference>
<organism evidence="8 9">
    <name type="scientific">Sporosarcina saromensis</name>
    <dbReference type="NCBI Taxonomy" id="359365"/>
    <lineage>
        <taxon>Bacteria</taxon>
        <taxon>Bacillati</taxon>
        <taxon>Bacillota</taxon>
        <taxon>Bacilli</taxon>
        <taxon>Bacillales</taxon>
        <taxon>Caryophanaceae</taxon>
        <taxon>Sporosarcina</taxon>
    </lineage>
</organism>
<dbReference type="SUPFAM" id="SSF50346">
    <property type="entry name" value="PRC-barrel domain"/>
    <property type="match status" value="1"/>
</dbReference>
<evidence type="ECO:0000259" key="7">
    <source>
        <dbReference type="Pfam" id="PF05239"/>
    </source>
</evidence>
<dbReference type="NCBIfam" id="TIGR02273">
    <property type="entry name" value="16S_RimM"/>
    <property type="match status" value="1"/>
</dbReference>
<comment type="subcellular location">
    <subcellularLocation>
        <location evidence="5">Cytoplasm</location>
    </subcellularLocation>
</comment>
<dbReference type="Gene3D" id="2.40.30.60">
    <property type="entry name" value="RimM"/>
    <property type="match status" value="1"/>
</dbReference>
<dbReference type="EMBL" id="JAUBDI010000001">
    <property type="protein sequence ID" value="MDW0111803.1"/>
    <property type="molecule type" value="Genomic_DNA"/>
</dbReference>
<dbReference type="InterPro" id="IPR002676">
    <property type="entry name" value="RimM_N"/>
</dbReference>
<dbReference type="PANTHER" id="PTHR33692:SF1">
    <property type="entry name" value="RIBOSOME MATURATION FACTOR RIMM"/>
    <property type="match status" value="1"/>
</dbReference>
<dbReference type="InterPro" id="IPR009000">
    <property type="entry name" value="Transl_B-barrel_sf"/>
</dbReference>
<evidence type="ECO:0000256" key="5">
    <source>
        <dbReference type="HAMAP-Rule" id="MF_00014"/>
    </source>
</evidence>
<comment type="domain">
    <text evidence="5">The PRC barrel domain binds ribosomal protein uS19.</text>
</comment>
<keyword evidence="9" id="KW-1185">Reference proteome</keyword>
<sequence>MQWFNVGKIVNTHGINGEVRVISRTHFPEERYAIGSELSLFMPNEKKPIQLTVASHRRHKNFDLLTFEHHYSIGDVEKYRDGILKVSEKQLGDLDEGEFYYHEIIGCTVMTNTGDVIGKVTDILETGANDVWTVTPEEGKPQYIPFIDDIVKEVDVDEKRIVIEPMDGLLS</sequence>
<protein>
    <recommendedName>
        <fullName evidence="5">Ribosome maturation factor RimM</fullName>
    </recommendedName>
</protein>
<dbReference type="PANTHER" id="PTHR33692">
    <property type="entry name" value="RIBOSOME MATURATION FACTOR RIMM"/>
    <property type="match status" value="1"/>
</dbReference>
<evidence type="ECO:0000313" key="9">
    <source>
        <dbReference type="Proteomes" id="UP001282284"/>
    </source>
</evidence>
<reference evidence="8 9" key="1">
    <citation type="submission" date="2023-06" db="EMBL/GenBank/DDBJ databases">
        <title>Sporosarcina sp. nov., isolated from Korean traditional fermented seafood 'Jeotgal'.</title>
        <authorList>
            <person name="Yang A.I."/>
            <person name="Shin N.-R."/>
        </authorList>
    </citation>
    <scope>NUCLEOTIDE SEQUENCE [LARGE SCALE GENOMIC DNA]</scope>
    <source>
        <strain evidence="8 9">KCTC13119</strain>
    </source>
</reference>
<evidence type="ECO:0000256" key="4">
    <source>
        <dbReference type="ARBA" id="ARBA00023186"/>
    </source>
</evidence>
<accession>A0ABU4G631</accession>
<dbReference type="InterPro" id="IPR027275">
    <property type="entry name" value="PRC-brl_dom"/>
</dbReference>
<name>A0ABU4G631_9BACL</name>
<dbReference type="Pfam" id="PF05239">
    <property type="entry name" value="PRC"/>
    <property type="match status" value="1"/>
</dbReference>
<feature type="domain" description="PRC-barrel" evidence="7">
    <location>
        <begin position="96"/>
        <end position="169"/>
    </location>
</feature>
<dbReference type="RefSeq" id="WP_317941682.1">
    <property type="nucleotide sequence ID" value="NZ_JAUBDI010000001.1"/>
</dbReference>
<dbReference type="InterPro" id="IPR036976">
    <property type="entry name" value="RimM_N_sf"/>
</dbReference>
<feature type="domain" description="RimM N-terminal" evidence="6">
    <location>
        <begin position="6"/>
        <end position="89"/>
    </location>
</feature>
<comment type="similarity">
    <text evidence="5">Belongs to the RimM family.</text>
</comment>
<dbReference type="Pfam" id="PF01782">
    <property type="entry name" value="RimM"/>
    <property type="match status" value="1"/>
</dbReference>
<dbReference type="InterPro" id="IPR011033">
    <property type="entry name" value="PRC_barrel-like_sf"/>
</dbReference>
<dbReference type="HAMAP" id="MF_00014">
    <property type="entry name" value="Ribosome_mat_RimM"/>
    <property type="match status" value="1"/>
</dbReference>
<evidence type="ECO:0000259" key="6">
    <source>
        <dbReference type="Pfam" id="PF01782"/>
    </source>
</evidence>
<evidence type="ECO:0000256" key="3">
    <source>
        <dbReference type="ARBA" id="ARBA00022552"/>
    </source>
</evidence>
<keyword evidence="3 5" id="KW-0698">rRNA processing</keyword>
<keyword evidence="2 5" id="KW-0690">Ribosome biogenesis</keyword>
<dbReference type="SUPFAM" id="SSF50447">
    <property type="entry name" value="Translation proteins"/>
    <property type="match status" value="1"/>
</dbReference>
<proteinExistence type="inferred from homology"/>
<comment type="caution">
    <text evidence="8">The sequence shown here is derived from an EMBL/GenBank/DDBJ whole genome shotgun (WGS) entry which is preliminary data.</text>
</comment>
<evidence type="ECO:0000256" key="1">
    <source>
        <dbReference type="ARBA" id="ARBA00022490"/>
    </source>
</evidence>
<keyword evidence="1 5" id="KW-0963">Cytoplasm</keyword>
<dbReference type="InterPro" id="IPR011961">
    <property type="entry name" value="RimM"/>
</dbReference>
<keyword evidence="4 5" id="KW-0143">Chaperone</keyword>
<evidence type="ECO:0000256" key="2">
    <source>
        <dbReference type="ARBA" id="ARBA00022517"/>
    </source>
</evidence>
<comment type="function">
    <text evidence="5">An accessory protein needed during the final step in the assembly of 30S ribosomal subunit, possibly for assembly of the head region. Essential for efficient processing of 16S rRNA. May be needed both before and after RbfA during the maturation of 16S rRNA. It has affinity for free ribosomal 30S subunits but not for 70S ribosomes.</text>
</comment>
<gene>
    <name evidence="5 8" type="primary">rimM</name>
    <name evidence="8" type="ORF">QT711_01305</name>
</gene>
<evidence type="ECO:0000313" key="8">
    <source>
        <dbReference type="EMBL" id="MDW0111803.1"/>
    </source>
</evidence>